<comment type="caution">
    <text evidence="4">The sequence shown here is derived from an EMBL/GenBank/DDBJ whole genome shotgun (WGS) entry which is preliminary data.</text>
</comment>
<dbReference type="Pfam" id="PF04015">
    <property type="entry name" value="DUF362"/>
    <property type="match status" value="1"/>
</dbReference>
<name>A0A3A4NLJ8_ABYX5</name>
<dbReference type="PROSITE" id="PS51318">
    <property type="entry name" value="TAT"/>
    <property type="match status" value="1"/>
</dbReference>
<evidence type="ECO:0000313" key="5">
    <source>
        <dbReference type="Proteomes" id="UP000265882"/>
    </source>
</evidence>
<dbReference type="EMBL" id="QZKU01000067">
    <property type="protein sequence ID" value="RJP21533.1"/>
    <property type="molecule type" value="Genomic_DNA"/>
</dbReference>
<evidence type="ECO:0000313" key="4">
    <source>
        <dbReference type="EMBL" id="RJP21533.1"/>
    </source>
</evidence>
<dbReference type="InterPro" id="IPR007160">
    <property type="entry name" value="DUF362"/>
</dbReference>
<reference evidence="4 5" key="1">
    <citation type="journal article" date="2017" name="ISME J.">
        <title>Energy and carbon metabolisms in a deep terrestrial subsurface fluid microbial community.</title>
        <authorList>
            <person name="Momper L."/>
            <person name="Jungbluth S.P."/>
            <person name="Lee M.D."/>
            <person name="Amend J.P."/>
        </authorList>
    </citation>
    <scope>NUCLEOTIDE SEQUENCE [LARGE SCALE GENOMIC DNA]</scope>
    <source>
        <strain evidence="4">SURF_5</strain>
    </source>
</reference>
<feature type="domain" description="DUF362" evidence="3">
    <location>
        <begin position="94"/>
        <end position="286"/>
    </location>
</feature>
<evidence type="ECO:0000256" key="1">
    <source>
        <dbReference type="SAM" id="MobiDB-lite"/>
    </source>
</evidence>
<dbReference type="AlphaFoldDB" id="A0A3A4NLJ8"/>
<feature type="signal peptide" evidence="2">
    <location>
        <begin position="1"/>
        <end position="23"/>
    </location>
</feature>
<proteinExistence type="predicted"/>
<feature type="region of interest" description="Disordered" evidence="1">
    <location>
        <begin position="295"/>
        <end position="333"/>
    </location>
</feature>
<evidence type="ECO:0000256" key="2">
    <source>
        <dbReference type="SAM" id="SignalP"/>
    </source>
</evidence>
<evidence type="ECO:0000259" key="3">
    <source>
        <dbReference type="Pfam" id="PF04015"/>
    </source>
</evidence>
<keyword evidence="2" id="KW-0732">Signal</keyword>
<organism evidence="4 5">
    <name type="scientific">Abyssobacteria bacterium (strain SURF_5)</name>
    <dbReference type="NCBI Taxonomy" id="2093360"/>
    <lineage>
        <taxon>Bacteria</taxon>
        <taxon>Pseudomonadati</taxon>
        <taxon>Candidatus Hydrogenedentota</taxon>
        <taxon>Candidatus Abyssobacteria</taxon>
    </lineage>
</organism>
<feature type="chain" id="PRO_5017423737" evidence="2">
    <location>
        <begin position="24"/>
        <end position="333"/>
    </location>
</feature>
<sequence length="333" mass="35861">MKRHQTRRNFLQTLPLFPAGMWAAAQSGASEQSAAKPSWNAKVIVAQRPSLLNPDKTPAGDKIKKILDEAVVALSGKSDASSAWKSFFSSGDVVGIKVNCLAGRDLSSHPELVAAIVEGVASAGIPKEKIIVWDRTEHDLLSAGFSLKGLDGARVLATDSRGAGYESDIEFSGEIGSCFSRIISRICTAIVNVPVLKDHDLAGVSLGMKNFYGAIHNPNKYHDNNCNPFVADLCAHPYIKNKLRLVVCDGLIAQYHGGPAPRPQWAWPAATLLVADDPVAADKIGWDIIEQKRKEKGMKPLKESGREPKYIETAEERGLGTADPGKISKLSVS</sequence>
<protein>
    <submittedName>
        <fullName evidence="4">DUF362 domain-containing protein</fullName>
    </submittedName>
</protein>
<gene>
    <name evidence="4" type="ORF">C4520_09595</name>
</gene>
<accession>A0A3A4NLJ8</accession>
<dbReference type="Proteomes" id="UP000265882">
    <property type="component" value="Unassembled WGS sequence"/>
</dbReference>
<dbReference type="InterPro" id="IPR006311">
    <property type="entry name" value="TAT_signal"/>
</dbReference>
<feature type="compositionally biased region" description="Basic and acidic residues" evidence="1">
    <location>
        <begin position="295"/>
        <end position="318"/>
    </location>
</feature>